<evidence type="ECO:0000313" key="2">
    <source>
        <dbReference type="EMBL" id="PWJ43864.1"/>
    </source>
</evidence>
<evidence type="ECO:0000313" key="3">
    <source>
        <dbReference type="Proteomes" id="UP000245535"/>
    </source>
</evidence>
<gene>
    <name evidence="2" type="ORF">BC781_101210</name>
</gene>
<dbReference type="AlphaFoldDB" id="A0A315ZGJ5"/>
<sequence length="266" mass="30910">MTEYSILFKQVKGSHCISYNIAFVLSQALNKNIGKVDPKAGDFAHNEGHKGGHRNFKLWTHSIMPKAYDVLTEGMLLQGEYLLEWRVRFYDRYLAKAFEKALILCPEWEIVDRFGIHHWQIIKSEPVLHQPSFNPVMSYKLITPAVISIPHQKTRKPFYLTFRDHKELIPAQIQKHLQNKAQTLYNLGAARDGMEEGLEDMSFKLLNTPKTKRLTFKETQNYSQKVFANQFEFELIAPVEVHKLIYYGGFLEKTARGCGFLKIRTS</sequence>
<dbReference type="Gene3D" id="3.30.70.1890">
    <property type="match status" value="1"/>
</dbReference>
<dbReference type="InterPro" id="IPR049435">
    <property type="entry name" value="Cas_Cas6_C"/>
</dbReference>
<organism evidence="2 3">
    <name type="scientific">Sediminitomix flava</name>
    <dbReference type="NCBI Taxonomy" id="379075"/>
    <lineage>
        <taxon>Bacteria</taxon>
        <taxon>Pseudomonadati</taxon>
        <taxon>Bacteroidota</taxon>
        <taxon>Cytophagia</taxon>
        <taxon>Cytophagales</taxon>
        <taxon>Flammeovirgaceae</taxon>
        <taxon>Sediminitomix</taxon>
    </lineage>
</organism>
<dbReference type="CDD" id="cd21140">
    <property type="entry name" value="Cas6_I-like"/>
    <property type="match status" value="1"/>
</dbReference>
<accession>A0A315ZGJ5</accession>
<feature type="domain" description="CRISPR associated protein Cas6 C-terminal" evidence="1">
    <location>
        <begin position="138"/>
        <end position="263"/>
    </location>
</feature>
<dbReference type="Gene3D" id="3.30.70.1900">
    <property type="match status" value="1"/>
</dbReference>
<keyword evidence="3" id="KW-1185">Reference proteome</keyword>
<dbReference type="InterPro" id="IPR045747">
    <property type="entry name" value="CRISPR-assoc_prot_Cas6_N_sf"/>
</dbReference>
<dbReference type="RefSeq" id="WP_109615396.1">
    <property type="nucleotide sequence ID" value="NZ_QGDO01000001.1"/>
</dbReference>
<proteinExistence type="predicted"/>
<dbReference type="Proteomes" id="UP000245535">
    <property type="component" value="Unassembled WGS sequence"/>
</dbReference>
<dbReference type="Pfam" id="PF01881">
    <property type="entry name" value="Cas_Cas6_C"/>
    <property type="match status" value="1"/>
</dbReference>
<evidence type="ECO:0000259" key="1">
    <source>
        <dbReference type="Pfam" id="PF01881"/>
    </source>
</evidence>
<reference evidence="2 3" key="1">
    <citation type="submission" date="2018-03" db="EMBL/GenBank/DDBJ databases">
        <title>Genomic Encyclopedia of Archaeal and Bacterial Type Strains, Phase II (KMG-II): from individual species to whole genera.</title>
        <authorList>
            <person name="Goeker M."/>
        </authorList>
    </citation>
    <scope>NUCLEOTIDE SEQUENCE [LARGE SCALE GENOMIC DNA]</scope>
    <source>
        <strain evidence="2 3">DSM 28229</strain>
    </source>
</reference>
<dbReference type="EMBL" id="QGDO01000001">
    <property type="protein sequence ID" value="PWJ43864.1"/>
    <property type="molecule type" value="Genomic_DNA"/>
</dbReference>
<name>A0A315ZGJ5_SEDFL</name>
<protein>
    <submittedName>
        <fullName evidence="2">CRISPR-associated endoribonuclease Cas6</fullName>
    </submittedName>
</protein>
<dbReference type="OrthoDB" id="9797488at2"/>
<comment type="caution">
    <text evidence="2">The sequence shown here is derived from an EMBL/GenBank/DDBJ whole genome shotgun (WGS) entry which is preliminary data.</text>
</comment>